<reference evidence="3" key="1">
    <citation type="submission" date="2024-06" db="EMBL/GenBank/DDBJ databases">
        <authorList>
            <person name="Ryan C."/>
        </authorList>
    </citation>
    <scope>NUCLEOTIDE SEQUENCE [LARGE SCALE GENOMIC DNA]</scope>
</reference>
<evidence type="ECO:0000256" key="1">
    <source>
        <dbReference type="SAM" id="MobiDB-lite"/>
    </source>
</evidence>
<organism evidence="2 3">
    <name type="scientific">Urochloa decumbens</name>
    <dbReference type="NCBI Taxonomy" id="240449"/>
    <lineage>
        <taxon>Eukaryota</taxon>
        <taxon>Viridiplantae</taxon>
        <taxon>Streptophyta</taxon>
        <taxon>Embryophyta</taxon>
        <taxon>Tracheophyta</taxon>
        <taxon>Spermatophyta</taxon>
        <taxon>Magnoliopsida</taxon>
        <taxon>Liliopsida</taxon>
        <taxon>Poales</taxon>
        <taxon>Poaceae</taxon>
        <taxon>PACMAD clade</taxon>
        <taxon>Panicoideae</taxon>
        <taxon>Panicodae</taxon>
        <taxon>Paniceae</taxon>
        <taxon>Melinidinae</taxon>
        <taxon>Urochloa</taxon>
    </lineage>
</organism>
<gene>
    <name evidence="2" type="ORF">URODEC1_LOCUS68242</name>
</gene>
<dbReference type="AlphaFoldDB" id="A0ABC9BWF8"/>
<dbReference type="EMBL" id="OZ075137">
    <property type="protein sequence ID" value="CAL5006848.1"/>
    <property type="molecule type" value="Genomic_DNA"/>
</dbReference>
<keyword evidence="3" id="KW-1185">Reference proteome</keyword>
<evidence type="ECO:0000313" key="3">
    <source>
        <dbReference type="Proteomes" id="UP001497457"/>
    </source>
</evidence>
<protein>
    <submittedName>
        <fullName evidence="2">Uncharacterized protein</fullName>
    </submittedName>
</protein>
<dbReference type="Proteomes" id="UP001497457">
    <property type="component" value="Chromosome 27b"/>
</dbReference>
<evidence type="ECO:0000313" key="2">
    <source>
        <dbReference type="EMBL" id="CAL5006848.1"/>
    </source>
</evidence>
<name>A0ABC9BWF8_9POAL</name>
<sequence>MAMAVRAVQLAVIGLALLYLLARATTGENFFVHRRSLTTTTPPRGSAAFPLGSDAPPTAGARPASSHHLRAPSPSGDLPDATAPHGLSVSAVARQDEDVIAFASPGAAPPCPPRRADKRAATVISIDALPLLAVPFLPLPVAALVALSSMVAPARAWAADHPKLTHPTCAVYYYDNSTGTVDRRRPDPRLSAECEHPLCHASAYKRAALHAQQHGREDDPLLIYCAVRVPERPPSILPWFNVWLTLMPVADPAAAGAAASGDRVCYVELTHLGYKEGYYIRCPSRHLKGRHSACTAFPEEEIAAAVWKHRRLRYRDTVWPRYRTPAPTEKHDEL</sequence>
<reference evidence="2 3" key="2">
    <citation type="submission" date="2024-10" db="EMBL/GenBank/DDBJ databases">
        <authorList>
            <person name="Ryan C."/>
        </authorList>
    </citation>
    <scope>NUCLEOTIDE SEQUENCE [LARGE SCALE GENOMIC DNA]</scope>
</reference>
<feature type="region of interest" description="Disordered" evidence="1">
    <location>
        <begin position="42"/>
        <end position="84"/>
    </location>
</feature>
<accession>A0ABC9BWF8</accession>
<proteinExistence type="predicted"/>